<accession>A0A8R7PE58</accession>
<proteinExistence type="predicted"/>
<protein>
    <submittedName>
        <fullName evidence="1">Uncharacterized protein</fullName>
    </submittedName>
</protein>
<sequence>MITRQGGSCSIGSEDVWCRIGAASTLPRPTALSLTAIRATSLLASRATTSSPTCRKRTLQTGRRNNETSLRRLRPDLLGIHGCNAYMWRETGREAWDWICNYAFEKRASPHQNSFVVRSS</sequence>
<reference evidence="1" key="3">
    <citation type="submission" date="2022-06" db="UniProtKB">
        <authorList>
            <consortium name="EnsemblPlants"/>
        </authorList>
    </citation>
    <scope>IDENTIFICATION</scope>
</reference>
<dbReference type="EnsemblPlants" id="TuG1812G0200002591.01.T01">
    <property type="protein sequence ID" value="TuG1812G0200002591.01.T01"/>
    <property type="gene ID" value="TuG1812G0200002591.01"/>
</dbReference>
<reference evidence="2" key="1">
    <citation type="journal article" date="2013" name="Nature">
        <title>Draft genome of the wheat A-genome progenitor Triticum urartu.</title>
        <authorList>
            <person name="Ling H.Q."/>
            <person name="Zhao S."/>
            <person name="Liu D."/>
            <person name="Wang J."/>
            <person name="Sun H."/>
            <person name="Zhang C."/>
            <person name="Fan H."/>
            <person name="Li D."/>
            <person name="Dong L."/>
            <person name="Tao Y."/>
            <person name="Gao C."/>
            <person name="Wu H."/>
            <person name="Li Y."/>
            <person name="Cui Y."/>
            <person name="Guo X."/>
            <person name="Zheng S."/>
            <person name="Wang B."/>
            <person name="Yu K."/>
            <person name="Liang Q."/>
            <person name="Yang W."/>
            <person name="Lou X."/>
            <person name="Chen J."/>
            <person name="Feng M."/>
            <person name="Jian J."/>
            <person name="Zhang X."/>
            <person name="Luo G."/>
            <person name="Jiang Y."/>
            <person name="Liu J."/>
            <person name="Wang Z."/>
            <person name="Sha Y."/>
            <person name="Zhang B."/>
            <person name="Wu H."/>
            <person name="Tang D."/>
            <person name="Shen Q."/>
            <person name="Xue P."/>
            <person name="Zou S."/>
            <person name="Wang X."/>
            <person name="Liu X."/>
            <person name="Wang F."/>
            <person name="Yang Y."/>
            <person name="An X."/>
            <person name="Dong Z."/>
            <person name="Zhang K."/>
            <person name="Zhang X."/>
            <person name="Luo M.C."/>
            <person name="Dvorak J."/>
            <person name="Tong Y."/>
            <person name="Wang J."/>
            <person name="Yang H."/>
            <person name="Li Z."/>
            <person name="Wang D."/>
            <person name="Zhang A."/>
            <person name="Wang J."/>
        </authorList>
    </citation>
    <scope>NUCLEOTIDE SEQUENCE</scope>
    <source>
        <strain evidence="2">cv. G1812</strain>
    </source>
</reference>
<dbReference type="Gramene" id="TuG1812G0200002591.01.T02">
    <property type="protein sequence ID" value="TuG1812G0200002591.01.T02"/>
    <property type="gene ID" value="TuG1812G0200002591.01"/>
</dbReference>
<keyword evidence="2" id="KW-1185">Reference proteome</keyword>
<organism evidence="1 2">
    <name type="scientific">Triticum urartu</name>
    <name type="common">Red wild einkorn</name>
    <name type="synonym">Crithodium urartu</name>
    <dbReference type="NCBI Taxonomy" id="4572"/>
    <lineage>
        <taxon>Eukaryota</taxon>
        <taxon>Viridiplantae</taxon>
        <taxon>Streptophyta</taxon>
        <taxon>Embryophyta</taxon>
        <taxon>Tracheophyta</taxon>
        <taxon>Spermatophyta</taxon>
        <taxon>Magnoliopsida</taxon>
        <taxon>Liliopsida</taxon>
        <taxon>Poales</taxon>
        <taxon>Poaceae</taxon>
        <taxon>BOP clade</taxon>
        <taxon>Pooideae</taxon>
        <taxon>Triticodae</taxon>
        <taxon>Triticeae</taxon>
        <taxon>Triticinae</taxon>
        <taxon>Triticum</taxon>
    </lineage>
</organism>
<reference evidence="1" key="2">
    <citation type="submission" date="2018-03" db="EMBL/GenBank/DDBJ databases">
        <title>The Triticum urartu genome reveals the dynamic nature of wheat genome evolution.</title>
        <authorList>
            <person name="Ling H."/>
            <person name="Ma B."/>
            <person name="Shi X."/>
            <person name="Liu H."/>
            <person name="Dong L."/>
            <person name="Sun H."/>
            <person name="Cao Y."/>
            <person name="Gao Q."/>
            <person name="Zheng S."/>
            <person name="Li Y."/>
            <person name="Yu Y."/>
            <person name="Du H."/>
            <person name="Qi M."/>
            <person name="Li Y."/>
            <person name="Yu H."/>
            <person name="Cui Y."/>
            <person name="Wang N."/>
            <person name="Chen C."/>
            <person name="Wu H."/>
            <person name="Zhao Y."/>
            <person name="Zhang J."/>
            <person name="Li Y."/>
            <person name="Zhou W."/>
            <person name="Zhang B."/>
            <person name="Hu W."/>
            <person name="Eijk M."/>
            <person name="Tang J."/>
            <person name="Witsenboer H."/>
            <person name="Zhao S."/>
            <person name="Li Z."/>
            <person name="Zhang A."/>
            <person name="Wang D."/>
            <person name="Liang C."/>
        </authorList>
    </citation>
    <scope>NUCLEOTIDE SEQUENCE [LARGE SCALE GENOMIC DNA]</scope>
    <source>
        <strain evidence="1">cv. G1812</strain>
    </source>
</reference>
<dbReference type="Gramene" id="TuG1812G0200002591.01.T01">
    <property type="protein sequence ID" value="TuG1812G0200002591.01.T01"/>
    <property type="gene ID" value="TuG1812G0200002591.01"/>
</dbReference>
<dbReference type="AlphaFoldDB" id="A0A8R7PE58"/>
<evidence type="ECO:0000313" key="1">
    <source>
        <dbReference type="EnsemblPlants" id="TuG1812G0200002586.01.T01"/>
    </source>
</evidence>
<dbReference type="Gramene" id="TuG1812G0200002586.01.T01">
    <property type="protein sequence ID" value="TuG1812G0200002586.01.T01"/>
    <property type="gene ID" value="TuG1812G0200002586.01"/>
</dbReference>
<name>A0A8R7PE58_TRIUA</name>
<evidence type="ECO:0000313" key="2">
    <source>
        <dbReference type="Proteomes" id="UP000015106"/>
    </source>
</evidence>
<dbReference type="EnsemblPlants" id="TuG1812G0200002591.01.T02">
    <property type="protein sequence ID" value="TuG1812G0200002591.01.T02"/>
    <property type="gene ID" value="TuG1812G0200002591.01"/>
</dbReference>
<dbReference type="EnsemblPlants" id="TuG1812G0200002586.01.T01">
    <property type="protein sequence ID" value="TuG1812G0200002586.01.T01"/>
    <property type="gene ID" value="TuG1812G0200002586.01"/>
</dbReference>
<dbReference type="Proteomes" id="UP000015106">
    <property type="component" value="Chromosome 2"/>
</dbReference>